<dbReference type="InterPro" id="IPR046281">
    <property type="entry name" value="DUF6318"/>
</dbReference>
<evidence type="ECO:0000313" key="3">
    <source>
        <dbReference type="EMBL" id="MBS6635595.1"/>
    </source>
</evidence>
<feature type="region of interest" description="Disordered" evidence="1">
    <location>
        <begin position="53"/>
        <end position="93"/>
    </location>
</feature>
<name>A0A943TDG9_9MICC</name>
<dbReference type="Pfam" id="PF19843">
    <property type="entry name" value="DUF6318"/>
    <property type="match status" value="1"/>
</dbReference>
<dbReference type="EMBL" id="JAGZXI010000013">
    <property type="protein sequence ID" value="MBS6635595.1"/>
    <property type="molecule type" value="Genomic_DNA"/>
</dbReference>
<organism evidence="3 4">
    <name type="scientific">Rothia mucilaginosa</name>
    <dbReference type="NCBI Taxonomy" id="43675"/>
    <lineage>
        <taxon>Bacteria</taxon>
        <taxon>Bacillati</taxon>
        <taxon>Actinomycetota</taxon>
        <taxon>Actinomycetes</taxon>
        <taxon>Micrococcales</taxon>
        <taxon>Micrococcaceae</taxon>
        <taxon>Rothia</taxon>
    </lineage>
</organism>
<gene>
    <name evidence="3" type="ORF">KH265_08145</name>
</gene>
<feature type="compositionally biased region" description="Low complexity" evidence="1">
    <location>
        <begin position="57"/>
        <end position="92"/>
    </location>
</feature>
<accession>A0A943TDG9</accession>
<evidence type="ECO:0000313" key="4">
    <source>
        <dbReference type="Proteomes" id="UP000739069"/>
    </source>
</evidence>
<feature type="domain" description="DUF6318" evidence="2">
    <location>
        <begin position="120"/>
        <end position="275"/>
    </location>
</feature>
<comment type="caution">
    <text evidence="3">The sequence shown here is derived from an EMBL/GenBank/DDBJ whole genome shotgun (WGS) entry which is preliminary data.</text>
</comment>
<feature type="region of interest" description="Disordered" evidence="1">
    <location>
        <begin position="283"/>
        <end position="311"/>
    </location>
</feature>
<reference evidence="3" key="1">
    <citation type="submission" date="2021-02" db="EMBL/GenBank/DDBJ databases">
        <title>Infant gut strain persistence is associated with maternal origin, phylogeny, and functional potential including surface adhesion and iron acquisition.</title>
        <authorList>
            <person name="Lou Y.C."/>
        </authorList>
    </citation>
    <scope>NUCLEOTIDE SEQUENCE</scope>
    <source>
        <strain evidence="3">L1_008_092G1_dasL1_008_092G1_concoct_16</strain>
    </source>
</reference>
<protein>
    <recommendedName>
        <fullName evidence="2">DUF6318 domain-containing protein</fullName>
    </recommendedName>
</protein>
<evidence type="ECO:0000256" key="1">
    <source>
        <dbReference type="SAM" id="MobiDB-lite"/>
    </source>
</evidence>
<feature type="region of interest" description="Disordered" evidence="1">
    <location>
        <begin position="123"/>
        <end position="143"/>
    </location>
</feature>
<dbReference type="Proteomes" id="UP000739069">
    <property type="component" value="Unassembled WGS sequence"/>
</dbReference>
<proteinExistence type="predicted"/>
<evidence type="ECO:0000259" key="2">
    <source>
        <dbReference type="Pfam" id="PF19843"/>
    </source>
</evidence>
<dbReference type="AlphaFoldDB" id="A0A943TDG9"/>
<dbReference type="RefSeq" id="WP_303953684.1">
    <property type="nucleotide sequence ID" value="NZ_JAGZXI010000013.1"/>
</dbReference>
<sequence length="311" mass="33041">MFPLARSSSTRSAIVSSSALSPLTRRTLLLGGAASLLAGCASDIHPLSEEAKAKVGAPTATPTTSAASSASPSTSSSASASASAKSSSSSAARVPVSEDALVEGWREYPGPLKLTGEYTGEYQPATASSPAKNVPKPLKTVPHREDSTFQGAYETLRAYYSAQITALKDGRYADQAIELTYPADKSAIDEVKAVKELYEKNGWYMDFTCSISMQNTEPRTALRNGDGYVEIMMDAKYSATAIHQPDGTERKIPAITQVSIPHVMLYTEGKWWRISNDYLNERLNGGKGSSSSDGSSSPSRSSSSGRISTRV</sequence>
<feature type="compositionally biased region" description="Low complexity" evidence="1">
    <location>
        <begin position="289"/>
        <end position="311"/>
    </location>
</feature>